<dbReference type="InterPro" id="IPR030378">
    <property type="entry name" value="G_CP_dom"/>
</dbReference>
<dbReference type="PIR" id="T24970">
    <property type="entry name" value="T24970"/>
</dbReference>
<organism evidence="10 11">
    <name type="scientific">Caenorhabditis elegans</name>
    <dbReference type="NCBI Taxonomy" id="6239"/>
    <lineage>
        <taxon>Eukaryota</taxon>
        <taxon>Metazoa</taxon>
        <taxon>Ecdysozoa</taxon>
        <taxon>Nematoda</taxon>
        <taxon>Chromadorea</taxon>
        <taxon>Rhabditida</taxon>
        <taxon>Rhabditina</taxon>
        <taxon>Rhabditomorpha</taxon>
        <taxon>Rhabditoidea</taxon>
        <taxon>Rhabditidae</taxon>
        <taxon>Peloderinae</taxon>
        <taxon>Caenorhabditis</taxon>
    </lineage>
</organism>
<dbReference type="FunFam" id="1.10.1580.10:FF:000001">
    <property type="entry name" value="Nucleolar GTP-binding protein 2"/>
    <property type="match status" value="1"/>
</dbReference>
<dbReference type="OrthoDB" id="444945at2759"/>
<dbReference type="InterPro" id="IPR006073">
    <property type="entry name" value="GTP-bd"/>
</dbReference>
<dbReference type="GO" id="GO:0005525">
    <property type="term" value="F:GTP binding"/>
    <property type="evidence" value="ECO:0007669"/>
    <property type="project" value="UniProtKB-KW"/>
</dbReference>
<dbReference type="PRINTS" id="PR00326">
    <property type="entry name" value="GTP1OBG"/>
</dbReference>
<evidence type="ECO:0000256" key="7">
    <source>
        <dbReference type="RuleBase" id="RU364023"/>
    </source>
</evidence>
<dbReference type="STRING" id="6239.T19A6.2a.1"/>
<dbReference type="OMA" id="RTQGFNH"/>
<evidence type="ECO:0000256" key="1">
    <source>
        <dbReference type="ARBA" id="ARBA00004604"/>
    </source>
</evidence>
<dbReference type="eggNOG" id="KOG2423">
    <property type="taxonomic scope" value="Eukaryota"/>
</dbReference>
<evidence type="ECO:0000256" key="8">
    <source>
        <dbReference type="SAM" id="MobiDB-lite"/>
    </source>
</evidence>
<feature type="compositionally biased region" description="Basic and acidic residues" evidence="8">
    <location>
        <begin position="572"/>
        <end position="585"/>
    </location>
</feature>
<feature type="domain" description="CP-type G" evidence="9">
    <location>
        <begin position="222"/>
        <end position="383"/>
    </location>
</feature>
<feature type="region of interest" description="Disordered" evidence="8">
    <location>
        <begin position="554"/>
        <end position="609"/>
    </location>
</feature>
<dbReference type="FunFam" id="3.40.50.300:FF:000559">
    <property type="entry name" value="Nuclear/nucleolar GTPase 2"/>
    <property type="match status" value="1"/>
</dbReference>
<evidence type="ECO:0000259" key="9">
    <source>
        <dbReference type="PROSITE" id="PS51721"/>
    </source>
</evidence>
<keyword evidence="11" id="KW-1185">Reference proteome</keyword>
<dbReference type="RefSeq" id="NP_492275.2">
    <property type="nucleotide sequence ID" value="NM_059874.5"/>
</dbReference>
<dbReference type="SMR" id="Q9XXN4"/>
<reference evidence="10 11" key="1">
    <citation type="journal article" date="1998" name="Science">
        <title>Genome sequence of the nematode C. elegans: a platform for investigating biology.</title>
        <authorList>
            <consortium name="The C. elegans sequencing consortium"/>
            <person name="Sulson J.E."/>
            <person name="Waterston R."/>
        </authorList>
    </citation>
    <scope>NUCLEOTIDE SEQUENCE [LARGE SCALE GENOMIC DNA]</scope>
    <source>
        <strain evidence="10 11">Bristol N2</strain>
    </source>
</reference>
<dbReference type="InterPro" id="IPR023179">
    <property type="entry name" value="GTP-bd_ortho_bundle_sf"/>
</dbReference>
<feature type="compositionally biased region" description="Basic residues" evidence="8">
    <location>
        <begin position="592"/>
        <end position="603"/>
    </location>
</feature>
<feature type="compositionally biased region" description="Basic and acidic residues" evidence="8">
    <location>
        <begin position="37"/>
        <end position="49"/>
    </location>
</feature>
<keyword evidence="4 7" id="KW-0539">Nucleus</keyword>
<comment type="subunit">
    <text evidence="6">Interacts with LYAR and RPL23A. Interacts with the nuclear importin-beta receptor and, at a lower extent, with importin-alpha.</text>
</comment>
<name>Q9XXN4_CAEEL</name>
<dbReference type="InterPro" id="IPR050755">
    <property type="entry name" value="TRAFAC_YlqF/YawG_RiboMat"/>
</dbReference>
<dbReference type="Gene3D" id="1.10.1580.10">
    <property type="match status" value="1"/>
</dbReference>
<dbReference type="Gene3D" id="3.40.50.300">
    <property type="entry name" value="P-loop containing nucleotide triphosphate hydrolases"/>
    <property type="match status" value="1"/>
</dbReference>
<gene>
    <name evidence="10 12" type="primary">ngp-1</name>
    <name evidence="10" type="ORF">CELE_T19A6.2</name>
    <name evidence="12" type="ORF">T19A6.2</name>
</gene>
<comment type="function">
    <text evidence="5">GTPase that associates with pre-60S ribosomal subunits in the nucleolus and is required for their nuclear export and maturation. May promote cell proliferation possibly by increasing p53/TP53 protein levels, and consequently those of its downstream product CDKN1A/p21, and decreasing RPL23A protein levels.</text>
</comment>
<dbReference type="EMBL" id="BX284601">
    <property type="protein sequence ID" value="CAA16512.2"/>
    <property type="molecule type" value="Genomic_DNA"/>
</dbReference>
<dbReference type="PhylomeDB" id="Q9XXN4"/>
<protein>
    <recommendedName>
        <fullName evidence="7">Nucleolar GTP-binding protein 2</fullName>
    </recommendedName>
</protein>
<keyword evidence="2 7" id="KW-0547">Nucleotide-binding</keyword>
<dbReference type="InterPro" id="IPR012971">
    <property type="entry name" value="NOG2_N_dom"/>
</dbReference>
<dbReference type="GO" id="GO:0005730">
    <property type="term" value="C:nucleolus"/>
    <property type="evidence" value="ECO:0000318"/>
    <property type="project" value="GO_Central"/>
</dbReference>
<evidence type="ECO:0000256" key="2">
    <source>
        <dbReference type="ARBA" id="ARBA00022741"/>
    </source>
</evidence>
<comment type="similarity">
    <text evidence="7">Belongs to the TRAFAC class YlqF/YawG GTPase family. NOG2 subfamily.</text>
</comment>
<dbReference type="Pfam" id="PF08153">
    <property type="entry name" value="NGP1NT"/>
    <property type="match status" value="1"/>
</dbReference>
<dbReference type="WormBase" id="T19A6.2a">
    <property type="protein sequence ID" value="CE32493"/>
    <property type="gene ID" value="WBGene00003596"/>
    <property type="gene designation" value="ngp-1"/>
</dbReference>
<dbReference type="InterPro" id="IPR024929">
    <property type="entry name" value="GNL2_CP_dom"/>
</dbReference>
<evidence type="ECO:0000313" key="11">
    <source>
        <dbReference type="Proteomes" id="UP000001940"/>
    </source>
</evidence>
<keyword evidence="13" id="KW-1267">Proteomics identification</keyword>
<evidence type="ECO:0000256" key="6">
    <source>
        <dbReference type="ARBA" id="ARBA00065814"/>
    </source>
</evidence>
<dbReference type="FunCoup" id="Q9XXN4">
    <property type="interactions" value="2148"/>
</dbReference>
<evidence type="ECO:0000313" key="10">
    <source>
        <dbReference type="EMBL" id="CAA16512.2"/>
    </source>
</evidence>
<dbReference type="PROSITE" id="PS51721">
    <property type="entry name" value="G_CP"/>
    <property type="match status" value="1"/>
</dbReference>
<dbReference type="AlphaFoldDB" id="Q9XXN4"/>
<evidence type="ECO:0000313" key="12">
    <source>
        <dbReference type="WormBase" id="T19A6.2a"/>
    </source>
</evidence>
<dbReference type="PANTHER" id="PTHR11089:SF9">
    <property type="entry name" value="NUCLEOLAR GTP-BINDING PROTEIN 2"/>
    <property type="match status" value="1"/>
</dbReference>
<dbReference type="Bgee" id="WBGene00003596">
    <property type="expression patterns" value="Expressed in larva and 4 other cell types or tissues"/>
</dbReference>
<evidence type="ECO:0000256" key="4">
    <source>
        <dbReference type="ARBA" id="ARBA00023242"/>
    </source>
</evidence>
<comment type="subcellular location">
    <subcellularLocation>
        <location evidence="1 7">Nucleus</location>
        <location evidence="1 7">Nucleolus</location>
    </subcellularLocation>
</comment>
<dbReference type="UCSC" id="T19A6.2b.3">
    <property type="organism name" value="c. elegans"/>
</dbReference>
<evidence type="ECO:0007829" key="13">
    <source>
        <dbReference type="PeptideAtlas" id="Q9XXN4"/>
    </source>
</evidence>
<dbReference type="Proteomes" id="UP000001940">
    <property type="component" value="Chromosome I"/>
</dbReference>
<dbReference type="PaxDb" id="6239-T19A6.2a"/>
<feature type="compositionally biased region" description="Acidic residues" evidence="8">
    <location>
        <begin position="561"/>
        <end position="571"/>
    </location>
</feature>
<dbReference type="SUPFAM" id="SSF52540">
    <property type="entry name" value="P-loop containing nucleoside triphosphate hydrolases"/>
    <property type="match status" value="1"/>
</dbReference>
<evidence type="ECO:0000256" key="5">
    <source>
        <dbReference type="ARBA" id="ARBA00054763"/>
    </source>
</evidence>
<dbReference type="CTD" id="172624"/>
<dbReference type="PANTHER" id="PTHR11089">
    <property type="entry name" value="GTP-BINDING PROTEIN-RELATED"/>
    <property type="match status" value="1"/>
</dbReference>
<dbReference type="Pfam" id="PF01926">
    <property type="entry name" value="MMR_HSR1"/>
    <property type="match status" value="1"/>
</dbReference>
<accession>Q9XXN4</accession>
<dbReference type="GeneID" id="172624"/>
<dbReference type="ExpressionAtlas" id="Q9XXN4">
    <property type="expression patterns" value="baseline and differential"/>
</dbReference>
<dbReference type="InterPro" id="IPR027417">
    <property type="entry name" value="P-loop_NTPase"/>
</dbReference>
<dbReference type="CDD" id="cd01858">
    <property type="entry name" value="NGP_1"/>
    <property type="match status" value="1"/>
</dbReference>
<feature type="region of interest" description="Disordered" evidence="8">
    <location>
        <begin position="1"/>
        <end position="52"/>
    </location>
</feature>
<proteinExistence type="evidence at protein level"/>
<feature type="compositionally biased region" description="Basic and acidic residues" evidence="8">
    <location>
        <begin position="1"/>
        <end position="10"/>
    </location>
</feature>
<sequence length="651" mass="73367">MVKARKEGKVSKKLKQKPDYGPVKNRHTFRGSNHSMNPDRKPDAKDKSQRSKATINRLRMYKSFKPIRDSKGKILKAAPFQDTLASGTQARIEPNRKWFGNTRIIGQEQLQKFQANLGKVLSDPFQVVMKQTKLPISLLQEKAKTQRVHVTETESFEYTFGKKSLRKKAKLTEASLEEMSKSAEDRDVKYKPELDLSREKELGDRPENMNPLFRAGQSNRVWGELYKVIDSSDVVVQVVDARDPMGTRCRHVEEFLRKEKPHKHLVTVINKVDLVPTWVTRKWIGELSKEMPTIAFHASINNSFGKGAVINLLRQFAKLHPDRPQISVGFIGYPNVGKSSLVNTLRKKKVCKTAPIAGETKVWQYVMLMRRIYLIDSPGVVYPQGDSETQIILKGVVRVENVKDPENHVQGVLDRCKPEHLRRQYGIPEFTDVDDFLTKIAIKQGRLLKGGDPDIVAVSKVVLNEFQRGKLPYFVPPPGCEERAKKDFSQAPINEMCADDDEQLPLDAQLELDDVARNGGPDEDDDEAIDDEEQEELTEIGSTCSGLTDLSGISDLAGDLSDADDVADDDEKPSSSDSKTKKSKTDVASVRTRGKRGGKKANKAKLSGKTIVQAASEKKDKSVVEFAKPGATKTNMWRKKLEKRRKVKHQK</sequence>
<keyword evidence="3 7" id="KW-0342">GTP-binding</keyword>
<dbReference type="AGR" id="WB:WBGene00003596"/>
<dbReference type="InParanoid" id="Q9XXN4"/>
<evidence type="ECO:0000256" key="3">
    <source>
        <dbReference type="ARBA" id="ARBA00023134"/>
    </source>
</evidence>